<dbReference type="EC" id="2.7.7.6" evidence="6 8"/>
<feature type="domain" description="RNA polymerase Rpb2" evidence="11">
    <location>
        <begin position="168"/>
        <end position="240"/>
    </location>
</feature>
<dbReference type="InterPro" id="IPR007642">
    <property type="entry name" value="RNA_pol_Rpb2_2"/>
</dbReference>
<dbReference type="Pfam" id="PF10385">
    <property type="entry name" value="RNA_pol_Rpb2_45"/>
    <property type="match status" value="1"/>
</dbReference>
<feature type="domain" description="RNA polymerase beta subunit protrusion" evidence="12">
    <location>
        <begin position="27"/>
        <end position="507"/>
    </location>
</feature>
<dbReference type="InterPro" id="IPR037033">
    <property type="entry name" value="DNA-dir_RNAP_su2_hyb_sf"/>
</dbReference>
<evidence type="ECO:0000256" key="4">
    <source>
        <dbReference type="ARBA" id="ARBA00023163"/>
    </source>
</evidence>
<evidence type="ECO:0000256" key="3">
    <source>
        <dbReference type="ARBA" id="ARBA00022695"/>
    </source>
</evidence>
<dbReference type="Gene3D" id="2.30.150.10">
    <property type="entry name" value="DNA-directed RNA polymerase, beta subunit, external 1 domain"/>
    <property type="match status" value="1"/>
</dbReference>
<dbReference type="InterPro" id="IPR007644">
    <property type="entry name" value="RNA_pol_bsu_protrusion"/>
</dbReference>
<evidence type="ECO:0000259" key="13">
    <source>
        <dbReference type="Pfam" id="PF04565"/>
    </source>
</evidence>
<organism evidence="15">
    <name type="scientific">Desulfobacca acetoxidans</name>
    <dbReference type="NCBI Taxonomy" id="60893"/>
    <lineage>
        <taxon>Bacteria</taxon>
        <taxon>Pseudomonadati</taxon>
        <taxon>Thermodesulfobacteriota</taxon>
        <taxon>Desulfobaccia</taxon>
        <taxon>Desulfobaccales</taxon>
        <taxon>Desulfobaccaceae</taxon>
        <taxon>Desulfobacca</taxon>
    </lineage>
</organism>
<evidence type="ECO:0000256" key="7">
    <source>
        <dbReference type="RuleBase" id="RU000434"/>
    </source>
</evidence>
<dbReference type="InterPro" id="IPR015712">
    <property type="entry name" value="DNA-dir_RNA_pol_su2"/>
</dbReference>
<comment type="subunit">
    <text evidence="6 8">The RNAP catalytic core consists of 2 alpha, 1 beta, 1 beta' and 1 omega subunit. When a sigma factor is associated with the core the holoenzyme is formed, which can initiate transcription.</text>
</comment>
<protein>
    <recommendedName>
        <fullName evidence="6 8">DNA-directed RNA polymerase subunit beta</fullName>
        <shortName evidence="6">RNAP subunit beta</shortName>
        <ecNumber evidence="6 8">2.7.7.6</ecNumber>
    </recommendedName>
    <alternativeName>
        <fullName evidence="6">RNA polymerase subunit beta</fullName>
    </alternativeName>
    <alternativeName>
        <fullName evidence="6">Transcriptase subunit beta</fullName>
    </alternativeName>
</protein>
<dbReference type="NCBIfam" id="NF001616">
    <property type="entry name" value="PRK00405.1"/>
    <property type="match status" value="1"/>
</dbReference>
<feature type="domain" description="RNA polymerase Rpb2" evidence="10">
    <location>
        <begin position="1299"/>
        <end position="1374"/>
    </location>
</feature>
<accession>A0A7C3Z8G1</accession>
<feature type="domain" description="RNA polymerase Rpb2" evidence="13">
    <location>
        <begin position="521"/>
        <end position="589"/>
    </location>
</feature>
<dbReference type="GO" id="GO:0006351">
    <property type="term" value="P:DNA-templated transcription"/>
    <property type="evidence" value="ECO:0007669"/>
    <property type="project" value="UniProtKB-UniRule"/>
</dbReference>
<keyword evidence="3 6" id="KW-0548">Nucleotidyltransferase</keyword>
<evidence type="ECO:0000256" key="5">
    <source>
        <dbReference type="ARBA" id="ARBA00048552"/>
    </source>
</evidence>
<dbReference type="GO" id="GO:0032549">
    <property type="term" value="F:ribonucleoside binding"/>
    <property type="evidence" value="ECO:0007669"/>
    <property type="project" value="InterPro"/>
</dbReference>
<dbReference type="GO" id="GO:0003899">
    <property type="term" value="F:DNA-directed RNA polymerase activity"/>
    <property type="evidence" value="ECO:0007669"/>
    <property type="project" value="UniProtKB-UniRule"/>
</dbReference>
<dbReference type="InterPro" id="IPR014724">
    <property type="entry name" value="RNA_pol_RPB2_OB-fold"/>
</dbReference>
<dbReference type="CDD" id="cd00653">
    <property type="entry name" value="RNA_pol_B_RPB2"/>
    <property type="match status" value="1"/>
</dbReference>
<comment type="similarity">
    <text evidence="6 7">Belongs to the RNA polymerase beta chain family.</text>
</comment>
<dbReference type="PANTHER" id="PTHR20856">
    <property type="entry name" value="DNA-DIRECTED RNA POLYMERASE I SUBUNIT 2"/>
    <property type="match status" value="1"/>
</dbReference>
<dbReference type="Gene3D" id="2.40.270.10">
    <property type="entry name" value="DNA-directed RNA polymerase, subunit 2, domain 6"/>
    <property type="match status" value="1"/>
</dbReference>
<dbReference type="InterPro" id="IPR007641">
    <property type="entry name" value="RNA_pol_Rpb2_7"/>
</dbReference>
<dbReference type="Gene3D" id="3.90.1800.10">
    <property type="entry name" value="RNA polymerase alpha subunit dimerisation domain"/>
    <property type="match status" value="1"/>
</dbReference>
<dbReference type="NCBIfam" id="TIGR02013">
    <property type="entry name" value="rpoB"/>
    <property type="match status" value="1"/>
</dbReference>
<name>A0A7C3Z8G1_9BACT</name>
<sequence length="1384" mass="156351">MAKLLSPLSLYRKSFGKIERVVDISNLIEMQRESYARFLQSDVFPEDRKDYGLQGVFKSVFPIWDFSRTCCLQFVDYSLGDPKYDVDECLQRGMTYEVPMKIRVRLEVYEPDSQAQVIRDIKQQEIYFGTLPLMTENGTFIINGTERVVVSQLHRSPGLFIDHDRAKIHSSGKIIYSARLIPLRGSWIDFEFDPKDILYVRIDRRRKFPATVLLKALGYTTEELLNFFYKTEKVYLDGEKIHRKMIPEMLQDKTLSTDIVDPNTGEILVRRMRRVTPTAIARLKKAGVEQIPATKEELVGKVAAHDILDPETGEPLVRCNDTLNLATIEELQNRGIKELDILYIDNVHVSGSLQKTLAIDKTETMKDAILEIYRRLRPSNRPNEEVATSFFHNLFFNPEFYDLSPVGRFKLDLKLRPDNPMPLTQTTLVPEDILYAVKELITQKDREGAVDDIDHLGNRRIRAVGELLENQFRVGLVRMERAIKERMAIQDLETLMPHDLINAKPVQAVIKEFFGTSQLSQFMDQTNPLSEITHKRRLSALGPGGLTRERAGFEVRDVHPTHYGRICPIETPEGPNIGLIVSLSTYARVNEFGFIETPYRVVEKKKVGNTVEPRVTREVRYLSALEEEDKVIGQANALLDEEGRFLEDLVEARQGGQYVMVSPDKIDYLDVSPSQLVSVAASLIPFLEHDDANRALMGSNMQRQAVPLLTSSTPLIGTGMEGVVARDSGVTVVARRSGLVEDVDSTRVVIRATDGNGGGDSPVDIYKLTKFQRTNQNTCYNQRPIVRKGDLVEKGQIIADGPATEMGQLALGKNVMVAFMPWGGYNFEDSILVSERLVKDDVVTSIHIEEFEVMARDTKLGKEEITRDIPNVGEEALKDLDESGIIRIGAEVRPGDILVGKITPKGQTQLTPEEKLLRAIFGEKAGDVKDTSLRVPPGIEGVVIDARVFSRKGVEKDDRSRSIEDEAVAKLQKDQADEITIITQSFRQKLADLVVGKDLSENIEDERQGTIILEKGQKVPPELVKRQPLEFWRHVSFAEAGLEDQVDRLLDNYQEQLDLVNMVFEAKLSRLRKVDELPPGVIKKVKVFVAMKRKLAVGDKMAGRHGNKGVVSRIMPEEDMPYFEDGTPVDIVLNPLGVPSRMNVGQVMETHLGWASHALGKQIGEMLDRYYDLDHIKARLIRFFRDPNLEAELEGLTFEELRDIWKKHYKEGVHIATPVFDGANEEEGRACLEEAGLPVGGQAVLYDGRTGERFDREVTVGMMYMMKLHHLVADKIHARSIGPYSLVTQQPLGGKAQFGGQRLGEMEVWALEAYGAAYTLQEFLTVKSDDVAGRTRIYEKIFKGEYDLEAGLPESFNVLVRELKSLALNVELIKSETVREKDKE</sequence>
<gene>
    <name evidence="6 15" type="primary">rpoB</name>
    <name evidence="15" type="ORF">ENW96_06730</name>
</gene>
<reference evidence="15" key="1">
    <citation type="journal article" date="2020" name="mSystems">
        <title>Genome- and Community-Level Interaction Insights into Carbon Utilization and Element Cycling Functions of Hydrothermarchaeota in Hydrothermal Sediment.</title>
        <authorList>
            <person name="Zhou Z."/>
            <person name="Liu Y."/>
            <person name="Xu W."/>
            <person name="Pan J."/>
            <person name="Luo Z.H."/>
            <person name="Li M."/>
        </authorList>
    </citation>
    <scope>NUCLEOTIDE SEQUENCE [LARGE SCALE GENOMIC DNA]</scope>
    <source>
        <strain evidence="15">SpSt-897</strain>
    </source>
</reference>
<evidence type="ECO:0000313" key="15">
    <source>
        <dbReference type="EMBL" id="HGF34070.1"/>
    </source>
</evidence>
<dbReference type="PROSITE" id="PS01166">
    <property type="entry name" value="RNA_POL_BETA"/>
    <property type="match status" value="1"/>
</dbReference>
<feature type="domain" description="DNA-directed RNA polymerase subunit 2 hybrid-binding" evidence="9">
    <location>
        <begin position="733"/>
        <end position="1297"/>
    </location>
</feature>
<dbReference type="Pfam" id="PF04565">
    <property type="entry name" value="RNA_pol_Rpb2_3"/>
    <property type="match status" value="1"/>
</dbReference>
<proteinExistence type="inferred from homology"/>
<dbReference type="Pfam" id="PF04563">
    <property type="entry name" value="RNA_pol_Rpb2_1"/>
    <property type="match status" value="1"/>
</dbReference>
<evidence type="ECO:0000256" key="1">
    <source>
        <dbReference type="ARBA" id="ARBA00022478"/>
    </source>
</evidence>
<comment type="function">
    <text evidence="6 8">DNA-dependent RNA polymerase catalyzes the transcription of DNA into RNA using the four ribonucleoside triphosphates as substrates.</text>
</comment>
<evidence type="ECO:0000259" key="11">
    <source>
        <dbReference type="Pfam" id="PF04561"/>
    </source>
</evidence>
<dbReference type="Gene3D" id="3.90.1100.10">
    <property type="match status" value="2"/>
</dbReference>
<dbReference type="Pfam" id="PF04560">
    <property type="entry name" value="RNA_pol_Rpb2_7"/>
    <property type="match status" value="1"/>
</dbReference>
<dbReference type="Pfam" id="PF04561">
    <property type="entry name" value="RNA_pol_Rpb2_2"/>
    <property type="match status" value="2"/>
</dbReference>
<evidence type="ECO:0000259" key="9">
    <source>
        <dbReference type="Pfam" id="PF00562"/>
    </source>
</evidence>
<evidence type="ECO:0000259" key="12">
    <source>
        <dbReference type="Pfam" id="PF04563"/>
    </source>
</evidence>
<evidence type="ECO:0000256" key="6">
    <source>
        <dbReference type="HAMAP-Rule" id="MF_01321"/>
    </source>
</evidence>
<evidence type="ECO:0000259" key="10">
    <source>
        <dbReference type="Pfam" id="PF04560"/>
    </source>
</evidence>
<dbReference type="GO" id="GO:0000428">
    <property type="term" value="C:DNA-directed RNA polymerase complex"/>
    <property type="evidence" value="ECO:0007669"/>
    <property type="project" value="UniProtKB-KW"/>
</dbReference>
<keyword evidence="2 6" id="KW-0808">Transferase</keyword>
<dbReference type="Pfam" id="PF00562">
    <property type="entry name" value="RNA_pol_Rpb2_6"/>
    <property type="match status" value="1"/>
</dbReference>
<dbReference type="HAMAP" id="MF_01321">
    <property type="entry name" value="RNApol_bact_RpoB"/>
    <property type="match status" value="1"/>
</dbReference>
<dbReference type="InterPro" id="IPR007645">
    <property type="entry name" value="RNA_pol_Rpb2_3"/>
</dbReference>
<feature type="domain" description="RNA polymerase Rpb2" evidence="11">
    <location>
        <begin position="355"/>
        <end position="462"/>
    </location>
</feature>
<dbReference type="EMBL" id="DTMF01000170">
    <property type="protein sequence ID" value="HGF34070.1"/>
    <property type="molecule type" value="Genomic_DNA"/>
</dbReference>
<keyword evidence="4 6" id="KW-0804">Transcription</keyword>
<dbReference type="InterPro" id="IPR010243">
    <property type="entry name" value="RNA_pol_bsu_bac"/>
</dbReference>
<dbReference type="InterPro" id="IPR042107">
    <property type="entry name" value="DNA-dir_RNA_pol_bsu_ext_1_sf"/>
</dbReference>
<evidence type="ECO:0000256" key="2">
    <source>
        <dbReference type="ARBA" id="ARBA00022679"/>
    </source>
</evidence>
<keyword evidence="1 6" id="KW-0240">DNA-directed RNA polymerase</keyword>
<dbReference type="InterPro" id="IPR019462">
    <property type="entry name" value="DNA-dir_RNA_pol_bsu_external_1"/>
</dbReference>
<dbReference type="FunFam" id="3.90.1800.10:FF:000001">
    <property type="entry name" value="DNA-directed RNA polymerase subunit beta"/>
    <property type="match status" value="1"/>
</dbReference>
<dbReference type="Gene3D" id="2.40.50.100">
    <property type="match status" value="1"/>
</dbReference>
<comment type="caution">
    <text evidence="15">The sequence shown here is derived from an EMBL/GenBank/DDBJ whole genome shotgun (WGS) entry which is preliminary data.</text>
</comment>
<comment type="catalytic activity">
    <reaction evidence="5 6 8">
        <text>RNA(n) + a ribonucleoside 5'-triphosphate = RNA(n+1) + diphosphate</text>
        <dbReference type="Rhea" id="RHEA:21248"/>
        <dbReference type="Rhea" id="RHEA-COMP:14527"/>
        <dbReference type="Rhea" id="RHEA-COMP:17342"/>
        <dbReference type="ChEBI" id="CHEBI:33019"/>
        <dbReference type="ChEBI" id="CHEBI:61557"/>
        <dbReference type="ChEBI" id="CHEBI:140395"/>
        <dbReference type="EC" id="2.7.7.6"/>
    </reaction>
</comment>
<feature type="domain" description="DNA-directed RNA polymerase beta subunit external 1" evidence="14">
    <location>
        <begin position="599"/>
        <end position="672"/>
    </location>
</feature>
<dbReference type="GO" id="GO:0003677">
    <property type="term" value="F:DNA binding"/>
    <property type="evidence" value="ECO:0007669"/>
    <property type="project" value="UniProtKB-UniRule"/>
</dbReference>
<dbReference type="SUPFAM" id="SSF64484">
    <property type="entry name" value="beta and beta-prime subunits of DNA dependent RNA-polymerase"/>
    <property type="match status" value="1"/>
</dbReference>
<evidence type="ECO:0000256" key="8">
    <source>
        <dbReference type="RuleBase" id="RU363031"/>
    </source>
</evidence>
<dbReference type="InterPro" id="IPR007120">
    <property type="entry name" value="DNA-dir_RNAP_su2_dom"/>
</dbReference>
<dbReference type="InterPro" id="IPR007121">
    <property type="entry name" value="RNA_pol_bsu_CS"/>
</dbReference>
<dbReference type="Gene3D" id="2.40.50.150">
    <property type="match status" value="1"/>
</dbReference>
<evidence type="ECO:0000259" key="14">
    <source>
        <dbReference type="Pfam" id="PF10385"/>
    </source>
</evidence>